<feature type="compositionally biased region" description="Low complexity" evidence="1">
    <location>
        <begin position="266"/>
        <end position="280"/>
    </location>
</feature>
<keyword evidence="3" id="KW-1185">Reference proteome</keyword>
<feature type="region of interest" description="Disordered" evidence="1">
    <location>
        <begin position="363"/>
        <end position="383"/>
    </location>
</feature>
<feature type="region of interest" description="Disordered" evidence="1">
    <location>
        <begin position="238"/>
        <end position="280"/>
    </location>
</feature>
<organism evidence="2 3">
    <name type="scientific">Quillaja saponaria</name>
    <name type="common">Soap bark tree</name>
    <dbReference type="NCBI Taxonomy" id="32244"/>
    <lineage>
        <taxon>Eukaryota</taxon>
        <taxon>Viridiplantae</taxon>
        <taxon>Streptophyta</taxon>
        <taxon>Embryophyta</taxon>
        <taxon>Tracheophyta</taxon>
        <taxon>Spermatophyta</taxon>
        <taxon>Magnoliopsida</taxon>
        <taxon>eudicotyledons</taxon>
        <taxon>Gunneridae</taxon>
        <taxon>Pentapetalae</taxon>
        <taxon>rosids</taxon>
        <taxon>fabids</taxon>
        <taxon>Fabales</taxon>
        <taxon>Quillajaceae</taxon>
        <taxon>Quillaja</taxon>
    </lineage>
</organism>
<evidence type="ECO:0000256" key="1">
    <source>
        <dbReference type="SAM" id="MobiDB-lite"/>
    </source>
</evidence>
<protein>
    <submittedName>
        <fullName evidence="2">G patch domain-containing 3</fullName>
    </submittedName>
</protein>
<sequence length="383" mass="42465">MAVDLQGRELLLPSQFLTDNEDDILLEKNPTNHNNRSSFKTGVIPHWFGSQLSSLVHFTEPERDDKNQDFIAGLTRHMAYCMFQDDDNLAFTSIGSENQEMLWGSANSPQSTVWSPMGSSNHGSSDGCYREASPPATPVTGKDPFWESSYNLVGKFEEMNFNDKGGSDFHYVHGAKNPIVGLNSNPALTDDQIRAIQLFRLKQEQILKLKNRAYWERQAQMSQQSELKEKIPQYHKKGRVFGVSPGNGRKARPLNLSSSNRGPSTLSLQQQQSQQQSGSGMRALFLGRSDSKSGSCGTGVFLPRSTGASSESRKKPGCSTALVPARVVQALQQHFDQMGVTSGAKAGDVLVNNKDGMYSLQKRQVPASNHNETSMRLPQEWTY</sequence>
<name>A0AAD7QFZ5_QUISA</name>
<feature type="region of interest" description="Disordered" evidence="1">
    <location>
        <begin position="106"/>
        <end position="137"/>
    </location>
</feature>
<accession>A0AAD7QFZ5</accession>
<feature type="compositionally biased region" description="Polar residues" evidence="1">
    <location>
        <begin position="106"/>
        <end position="124"/>
    </location>
</feature>
<dbReference type="EMBL" id="JARAOO010000001">
    <property type="protein sequence ID" value="KAJ7980794.1"/>
    <property type="molecule type" value="Genomic_DNA"/>
</dbReference>
<dbReference type="PANTHER" id="PTHR33356:SF16">
    <property type="entry name" value="G PATCH DOMAIN PROTEIN"/>
    <property type="match status" value="1"/>
</dbReference>
<dbReference type="PANTHER" id="PTHR33356">
    <property type="entry name" value="TIP41-LIKE PROTEIN"/>
    <property type="match status" value="1"/>
</dbReference>
<feature type="compositionally biased region" description="Polar residues" evidence="1">
    <location>
        <begin position="366"/>
        <end position="383"/>
    </location>
</feature>
<gene>
    <name evidence="2" type="ORF">O6P43_000157</name>
</gene>
<dbReference type="Proteomes" id="UP001163823">
    <property type="component" value="Chromosome 1"/>
</dbReference>
<dbReference type="AlphaFoldDB" id="A0AAD7QFZ5"/>
<proteinExistence type="predicted"/>
<evidence type="ECO:0000313" key="3">
    <source>
        <dbReference type="Proteomes" id="UP001163823"/>
    </source>
</evidence>
<feature type="compositionally biased region" description="Polar residues" evidence="1">
    <location>
        <begin position="255"/>
        <end position="265"/>
    </location>
</feature>
<evidence type="ECO:0000313" key="2">
    <source>
        <dbReference type="EMBL" id="KAJ7980794.1"/>
    </source>
</evidence>
<comment type="caution">
    <text evidence="2">The sequence shown here is derived from an EMBL/GenBank/DDBJ whole genome shotgun (WGS) entry which is preliminary data.</text>
</comment>
<reference evidence="2 3" key="1">
    <citation type="journal article" date="2023" name="Science">
        <title>Elucidation of the pathway for biosynthesis of saponin adjuvants from the soapbark tree.</title>
        <authorList>
            <person name="Reed J."/>
            <person name="Orme A."/>
            <person name="El-Demerdash A."/>
            <person name="Owen C."/>
            <person name="Martin L.B.B."/>
            <person name="Misra R.C."/>
            <person name="Kikuchi S."/>
            <person name="Rejzek M."/>
            <person name="Martin A.C."/>
            <person name="Harkess A."/>
            <person name="Leebens-Mack J."/>
            <person name="Louveau T."/>
            <person name="Stephenson M.J."/>
            <person name="Osbourn A."/>
        </authorList>
    </citation>
    <scope>NUCLEOTIDE SEQUENCE [LARGE SCALE GENOMIC DNA]</scope>
    <source>
        <strain evidence="2">S10</strain>
    </source>
</reference>